<organism evidence="9 10">
    <name type="scientific">Lipingzhangella rawalii</name>
    <dbReference type="NCBI Taxonomy" id="2055835"/>
    <lineage>
        <taxon>Bacteria</taxon>
        <taxon>Bacillati</taxon>
        <taxon>Actinomycetota</taxon>
        <taxon>Actinomycetes</taxon>
        <taxon>Streptosporangiales</taxon>
        <taxon>Nocardiopsidaceae</taxon>
        <taxon>Lipingzhangella</taxon>
    </lineage>
</organism>
<dbReference type="SUPFAM" id="SSF53067">
    <property type="entry name" value="Actin-like ATPase domain"/>
    <property type="match status" value="1"/>
</dbReference>
<accession>A0ABU2H068</accession>
<protein>
    <recommendedName>
        <fullName evidence="3">Glucokinase</fullName>
        <ecNumber evidence="2">2.7.1.2</ecNumber>
    </recommendedName>
    <alternativeName>
        <fullName evidence="8">Glucose kinase</fullName>
    </alternativeName>
</protein>
<dbReference type="Gene3D" id="3.30.420.40">
    <property type="match status" value="2"/>
</dbReference>
<reference evidence="10" key="1">
    <citation type="submission" date="2023-07" db="EMBL/GenBank/DDBJ databases">
        <title>Novel species in the genus Lipingzhangella isolated from Sambhar Salt Lake.</title>
        <authorList>
            <person name="Jiya N."/>
            <person name="Kajale S."/>
            <person name="Sharma A."/>
        </authorList>
    </citation>
    <scope>NUCLEOTIDE SEQUENCE [LARGE SCALE GENOMIC DNA]</scope>
    <source>
        <strain evidence="10">LS1_29</strain>
    </source>
</reference>
<evidence type="ECO:0000256" key="3">
    <source>
        <dbReference type="ARBA" id="ARBA00014701"/>
    </source>
</evidence>
<dbReference type="EMBL" id="JAVLVT010000001">
    <property type="protein sequence ID" value="MDS1268701.1"/>
    <property type="molecule type" value="Genomic_DNA"/>
</dbReference>
<evidence type="ECO:0000256" key="1">
    <source>
        <dbReference type="ARBA" id="ARBA00006479"/>
    </source>
</evidence>
<keyword evidence="10" id="KW-1185">Reference proteome</keyword>
<dbReference type="InterPro" id="IPR043129">
    <property type="entry name" value="ATPase_NBD"/>
</dbReference>
<keyword evidence="4 9" id="KW-0808">Transferase</keyword>
<evidence type="ECO:0000256" key="4">
    <source>
        <dbReference type="ARBA" id="ARBA00022679"/>
    </source>
</evidence>
<keyword evidence="6" id="KW-0418">Kinase</keyword>
<comment type="similarity">
    <text evidence="1">Belongs to the ROK (NagC/XylR) family.</text>
</comment>
<dbReference type="Proteomes" id="UP001250214">
    <property type="component" value="Unassembled WGS sequence"/>
</dbReference>
<dbReference type="InterPro" id="IPR049874">
    <property type="entry name" value="ROK_cs"/>
</dbReference>
<dbReference type="Pfam" id="PF00480">
    <property type="entry name" value="ROK"/>
    <property type="match status" value="1"/>
</dbReference>
<keyword evidence="7" id="KW-0067">ATP-binding</keyword>
<evidence type="ECO:0000256" key="6">
    <source>
        <dbReference type="ARBA" id="ARBA00022777"/>
    </source>
</evidence>
<comment type="caution">
    <text evidence="9">The sequence shown here is derived from an EMBL/GenBank/DDBJ whole genome shotgun (WGS) entry which is preliminary data.</text>
</comment>
<evidence type="ECO:0000313" key="10">
    <source>
        <dbReference type="Proteomes" id="UP001250214"/>
    </source>
</evidence>
<proteinExistence type="inferred from homology"/>
<dbReference type="InterPro" id="IPR000600">
    <property type="entry name" value="ROK"/>
</dbReference>
<dbReference type="PANTHER" id="PTHR18964">
    <property type="entry name" value="ROK (REPRESSOR, ORF, KINASE) FAMILY"/>
    <property type="match status" value="1"/>
</dbReference>
<evidence type="ECO:0000313" key="9">
    <source>
        <dbReference type="EMBL" id="MDS1268701.1"/>
    </source>
</evidence>
<name>A0ABU2H068_9ACTN</name>
<dbReference type="PANTHER" id="PTHR18964:SF173">
    <property type="entry name" value="GLUCOKINASE"/>
    <property type="match status" value="1"/>
</dbReference>
<evidence type="ECO:0000256" key="2">
    <source>
        <dbReference type="ARBA" id="ARBA00012323"/>
    </source>
</evidence>
<dbReference type="EC" id="2.7.1.2" evidence="2"/>
<sequence length="318" mass="32882">MRLTIGVDVGGTKVAAGVVDTTGTVHRTVRQPTPSTEGPDAATEVVCAAIEELLGDPGLGAEVDGIGIGTPGFVDESRSVVTFAPNLPWREEPLRSRVHERFGLPVVVENDANAAAWAEVRFGAAQNASEVVCVTLGTGIGGGLVLGGEPYRGRFGIAAEIGHFQVVPNGRRCGCGKDGCWEQYASGRALVATARSLMDSVPERAVRLREQCGDDSQQLTGQDVMTAAQAGDAIALEAFAVVGAWAGQGIAALTAILDPEYVVLGGGVADGGEIIMDPMRAAFQRHVTGGSFRRLPELRQAQLGSAAGLVGAADLARR</sequence>
<keyword evidence="5" id="KW-0547">Nucleotide-binding</keyword>
<dbReference type="RefSeq" id="WP_310910223.1">
    <property type="nucleotide sequence ID" value="NZ_JAVLVT010000001.1"/>
</dbReference>
<gene>
    <name evidence="9" type="ORF">RIF23_00160</name>
</gene>
<evidence type="ECO:0000256" key="5">
    <source>
        <dbReference type="ARBA" id="ARBA00022741"/>
    </source>
</evidence>
<dbReference type="PROSITE" id="PS01125">
    <property type="entry name" value="ROK"/>
    <property type="match status" value="1"/>
</dbReference>
<dbReference type="GO" id="GO:0004340">
    <property type="term" value="F:glucokinase activity"/>
    <property type="evidence" value="ECO:0007669"/>
    <property type="project" value="UniProtKB-EC"/>
</dbReference>
<dbReference type="InterPro" id="IPR004654">
    <property type="entry name" value="ROK_glcA"/>
</dbReference>
<evidence type="ECO:0000256" key="7">
    <source>
        <dbReference type="ARBA" id="ARBA00022840"/>
    </source>
</evidence>
<evidence type="ECO:0000256" key="8">
    <source>
        <dbReference type="ARBA" id="ARBA00032386"/>
    </source>
</evidence>
<dbReference type="NCBIfam" id="TIGR00744">
    <property type="entry name" value="ROK_glcA_fam"/>
    <property type="match status" value="1"/>
</dbReference>